<accession>A0ABX1AQ69</accession>
<protein>
    <submittedName>
        <fullName evidence="3">XRE family transcriptional regulator</fullName>
    </submittedName>
</protein>
<dbReference type="Gene3D" id="3.40.50.300">
    <property type="entry name" value="P-loop containing nucleotide triphosphate hydrolases"/>
    <property type="match status" value="1"/>
</dbReference>
<sequence>MTPQSGRSTGLHEQALRPRTPSPARREASLTGSALQQSAAASSVSASDAPLPLPAGSGDELPRLGLLIRRHRTRTGLTQRELADLSTISVRAIRDLEQNRVRRPRTETVRLIADALRLGPRSRETLQQAAAQHRFAGLGESDGADATPPAPLRPLTGRADETAVIAAELATGSQRLVHIVGLPGAGKTSLALEVARRLHREERLPVLWFARSPRAGSGTPDSPRSGTGRLLHDCVTGLFTDGTAAAPGTGDSDAPTLAEHLGDQVVLLVIDGASGRSVHPERLARLLRDCPGLRVLVTSDDPWHVPGERVFLLTPLATDHEDGDTVGGATQLLLDDIRRVSPGAVTTAQDLAVVADISRRLDGLPTALLAASSWLVLYDAASLRRRLAEDPLPFLDHLAEPETAGRCLAALRDRVAALPQGHRAMLAALCDAEAAEFSLDDVEALTGSPLGHCGRTMRDLLVSGVVRTVAGPAGTRFQVLRLIRAACRDTPAD</sequence>
<dbReference type="SUPFAM" id="SSF47413">
    <property type="entry name" value="lambda repressor-like DNA-binding domains"/>
    <property type="match status" value="1"/>
</dbReference>
<gene>
    <name evidence="3" type="ORF">HCJ92_09135</name>
</gene>
<dbReference type="InterPro" id="IPR027417">
    <property type="entry name" value="P-loop_NTPase"/>
</dbReference>
<dbReference type="SUPFAM" id="SSF52540">
    <property type="entry name" value="P-loop containing nucleoside triphosphate hydrolases"/>
    <property type="match status" value="1"/>
</dbReference>
<dbReference type="InterPro" id="IPR010982">
    <property type="entry name" value="Lambda_DNA-bd_dom_sf"/>
</dbReference>
<dbReference type="CDD" id="cd00093">
    <property type="entry name" value="HTH_XRE"/>
    <property type="match status" value="1"/>
</dbReference>
<dbReference type="PROSITE" id="PS50943">
    <property type="entry name" value="HTH_CROC1"/>
    <property type="match status" value="1"/>
</dbReference>
<comment type="caution">
    <text evidence="3">The sequence shown here is derived from an EMBL/GenBank/DDBJ whole genome shotgun (WGS) entry which is preliminary data.</text>
</comment>
<dbReference type="PANTHER" id="PTHR47691">
    <property type="entry name" value="REGULATOR-RELATED"/>
    <property type="match status" value="1"/>
</dbReference>
<feature type="compositionally biased region" description="Low complexity" evidence="1">
    <location>
        <begin position="29"/>
        <end position="57"/>
    </location>
</feature>
<keyword evidence="4" id="KW-1185">Reference proteome</keyword>
<proteinExistence type="predicted"/>
<reference evidence="3 4" key="1">
    <citation type="submission" date="2020-03" db="EMBL/GenBank/DDBJ databases">
        <title>Draft genome of Streptomyces sp. ventii, isolated from the Axial Seamount in the Pacific Ocean, and resequencing of the two type strains Streptomyces lonarensis strain NCL 716 and Streptomyces bohaiensis strain 11A07.</title>
        <authorList>
            <person name="Loughran R.M."/>
            <person name="Pfannmuller K.M."/>
            <person name="Wasson B.J."/>
            <person name="Deadmond M.C."/>
            <person name="Paddock B.E."/>
            <person name="Koyack M.J."/>
            <person name="Gallegos D.A."/>
            <person name="Mitchell E.A."/>
            <person name="Ushijima B."/>
            <person name="Saw J.H."/>
            <person name="Mcphail K.L."/>
            <person name="Videau P."/>
        </authorList>
    </citation>
    <scope>NUCLEOTIDE SEQUENCE [LARGE SCALE GENOMIC DNA]</scope>
    <source>
        <strain evidence="4">5675061</strain>
    </source>
</reference>
<feature type="region of interest" description="Disordered" evidence="1">
    <location>
        <begin position="1"/>
        <end position="61"/>
    </location>
</feature>
<dbReference type="EMBL" id="JAAVJB010000051">
    <property type="protein sequence ID" value="NJP66447.1"/>
    <property type="molecule type" value="Genomic_DNA"/>
</dbReference>
<dbReference type="PANTHER" id="PTHR47691:SF3">
    <property type="entry name" value="HTH-TYPE TRANSCRIPTIONAL REGULATOR RV0890C-RELATED"/>
    <property type="match status" value="1"/>
</dbReference>
<dbReference type="Gene3D" id="1.10.260.40">
    <property type="entry name" value="lambda repressor-like DNA-binding domains"/>
    <property type="match status" value="1"/>
</dbReference>
<dbReference type="SMART" id="SM00530">
    <property type="entry name" value="HTH_XRE"/>
    <property type="match status" value="1"/>
</dbReference>
<organism evidence="3 4">
    <name type="scientific">Streptomyces spiramenti</name>
    <dbReference type="NCBI Taxonomy" id="2720606"/>
    <lineage>
        <taxon>Bacteria</taxon>
        <taxon>Bacillati</taxon>
        <taxon>Actinomycetota</taxon>
        <taxon>Actinomycetes</taxon>
        <taxon>Kitasatosporales</taxon>
        <taxon>Streptomycetaceae</taxon>
        <taxon>Streptomyces</taxon>
    </lineage>
</organism>
<name>A0ABX1AQ69_9ACTN</name>
<evidence type="ECO:0000256" key="1">
    <source>
        <dbReference type="SAM" id="MobiDB-lite"/>
    </source>
</evidence>
<dbReference type="Proteomes" id="UP000746503">
    <property type="component" value="Unassembled WGS sequence"/>
</dbReference>
<evidence type="ECO:0000259" key="2">
    <source>
        <dbReference type="PROSITE" id="PS50943"/>
    </source>
</evidence>
<dbReference type="Pfam" id="PF01381">
    <property type="entry name" value="HTH_3"/>
    <property type="match status" value="1"/>
</dbReference>
<evidence type="ECO:0000313" key="3">
    <source>
        <dbReference type="EMBL" id="NJP66447.1"/>
    </source>
</evidence>
<evidence type="ECO:0000313" key="4">
    <source>
        <dbReference type="Proteomes" id="UP000746503"/>
    </source>
</evidence>
<feature type="domain" description="HTH cro/C1-type" evidence="2">
    <location>
        <begin position="68"/>
        <end position="126"/>
    </location>
</feature>
<dbReference type="InterPro" id="IPR001387">
    <property type="entry name" value="Cro/C1-type_HTH"/>
</dbReference>